<dbReference type="OMA" id="VERNWGK"/>
<dbReference type="EMBL" id="AACS02000009">
    <property type="protein sequence ID" value="EAU89527.1"/>
    <property type="molecule type" value="Genomic_DNA"/>
</dbReference>
<dbReference type="VEuPathDB" id="FungiDB:CC1G_02416"/>
<dbReference type="InterPro" id="IPR040521">
    <property type="entry name" value="KDZ"/>
</dbReference>
<dbReference type="KEGG" id="cci:CC1G_02416"/>
<feature type="domain" description="CxC2-like cysteine cluster KDZ transposase-associated" evidence="2">
    <location>
        <begin position="203"/>
        <end position="310"/>
    </location>
</feature>
<feature type="compositionally biased region" description="Polar residues" evidence="1">
    <location>
        <begin position="20"/>
        <end position="31"/>
    </location>
</feature>
<evidence type="ECO:0000313" key="4">
    <source>
        <dbReference type="Proteomes" id="UP000001861"/>
    </source>
</evidence>
<dbReference type="InParanoid" id="A8NBF6"/>
<accession>A8NBF6</accession>
<evidence type="ECO:0000259" key="2">
    <source>
        <dbReference type="Pfam" id="PF18803"/>
    </source>
</evidence>
<dbReference type="PANTHER" id="PTHR33096">
    <property type="entry name" value="CXC2 DOMAIN-CONTAINING PROTEIN"/>
    <property type="match status" value="1"/>
</dbReference>
<evidence type="ECO:0000256" key="1">
    <source>
        <dbReference type="SAM" id="MobiDB-lite"/>
    </source>
</evidence>
<dbReference type="InterPro" id="IPR041457">
    <property type="entry name" value="CxC2_KDZ-assoc"/>
</dbReference>
<dbReference type="PANTHER" id="PTHR33096:SF1">
    <property type="entry name" value="CXC1-LIKE CYSTEINE CLUSTER ASSOCIATED WITH KDZ TRANSPOSASES DOMAIN-CONTAINING PROTEIN"/>
    <property type="match status" value="1"/>
</dbReference>
<dbReference type="STRING" id="240176.A8NBF6"/>
<evidence type="ECO:0000313" key="3">
    <source>
        <dbReference type="EMBL" id="EAU89527.1"/>
    </source>
</evidence>
<dbReference type="Proteomes" id="UP000001861">
    <property type="component" value="Unassembled WGS sequence"/>
</dbReference>
<dbReference type="OrthoDB" id="3257338at2759"/>
<dbReference type="Pfam" id="PF18758">
    <property type="entry name" value="KDZ"/>
    <property type="match status" value="1"/>
</dbReference>
<dbReference type="GeneID" id="6008638"/>
<name>A8NBF6_COPC7</name>
<protein>
    <recommendedName>
        <fullName evidence="2">CxC2-like cysteine cluster KDZ transposase-associated domain-containing protein</fullName>
    </recommendedName>
</protein>
<proteinExistence type="predicted"/>
<dbReference type="Pfam" id="PF18803">
    <property type="entry name" value="CxC2"/>
    <property type="match status" value="1"/>
</dbReference>
<feature type="region of interest" description="Disordered" evidence="1">
    <location>
        <begin position="574"/>
        <end position="601"/>
    </location>
</feature>
<feature type="region of interest" description="Disordered" evidence="1">
    <location>
        <begin position="94"/>
        <end position="121"/>
    </location>
</feature>
<organism evidence="3 4">
    <name type="scientific">Coprinopsis cinerea (strain Okayama-7 / 130 / ATCC MYA-4618 / FGSC 9003)</name>
    <name type="common">Inky cap fungus</name>
    <name type="synonym">Hormographiella aspergillata</name>
    <dbReference type="NCBI Taxonomy" id="240176"/>
    <lineage>
        <taxon>Eukaryota</taxon>
        <taxon>Fungi</taxon>
        <taxon>Dikarya</taxon>
        <taxon>Basidiomycota</taxon>
        <taxon>Agaricomycotina</taxon>
        <taxon>Agaricomycetes</taxon>
        <taxon>Agaricomycetidae</taxon>
        <taxon>Agaricales</taxon>
        <taxon>Agaricineae</taxon>
        <taxon>Psathyrellaceae</taxon>
        <taxon>Coprinopsis</taxon>
    </lineage>
</organism>
<dbReference type="RefSeq" id="XP_001832154.1">
    <property type="nucleotide sequence ID" value="XM_001832102.1"/>
</dbReference>
<dbReference type="eggNOG" id="ENOG502SIXA">
    <property type="taxonomic scope" value="Eukaryota"/>
</dbReference>
<keyword evidence="4" id="KW-1185">Reference proteome</keyword>
<sequence>MPPKKRRLADNVEFYDFDDPQSQPSEVQEEYTSIDSTSHGYLASDSFLSVPPSPTKKPTQRAHAVSNAQDDTCRLRVDVEAMFAEHFAVDVGSLETREEDERAEEGAGGNKQPRAQVPSDLPTSGFVEKLDMFLDEILRLEAPDNQSLCGSCGCELSTGEGFRCKACFSNVLHCQGCMVREHSRLPFHSAERWNGKFFERVSLMALGLRIQLGHPDGQRCPVPKRPRDDSFVIVHADGISSVGLDFCGCSSGGSHWVQLLRHRLFPATTAEPQTAATFHVLETYQMLAFTSKTSAYEFVRALERRTDNTGTQTVPDRYPSFLRIAHLWQHIRMMKRAGRGHSLSGIEGTAPGECALLCPACPYPQINLPEGWDSVEDHKRFVYRLFLAMDANFRLKRKDVSSDERDPGLNKGYAYMVDDKSFRSHLAAFDTGEDEEKSTCNNHDAIKSASIRGGKGIATTGVGIAMCARHDMRRPESAGDLHKGERFVYMDYFALRTICHNTPDDVVWSYDIGCQWSQKLEMRTKKYPKALSTGFNRLRHMIFMVPKYHLAAHIAKCQAEYSFNFTKGVGRTEAESPERGWGGSNALAASTSQMGPGSRRDKIDSHWGDDNWLKIVAMAVYLVKRAEEAIQKRREQVEAFLEFSKALPKDSVAEWTEQVLDWEEDPACENPFLSKAEVLTADKVREALAAEDRAAVDAGEVVLVHKNVGPSVFIRMGLELESAQAKLAIDTKELGTHSTSRQRAMITERSTTVRRKVGAWRKLQAFFMPSVAAYQKEKEEEDSSGPDDTCTLPLYLPSAVPESVPYDKRLARYEHRYRVAQGETVLQQIRTLLILRSHMWQLKKKYTQGYRQTTRANALIGTIGTRIDNNITRYKLIRACLSNLTNITADSSWEATLRVLTESDVRGMTIDDDEGGEGSKQLSWIWRVGSVAGGGDQTGTSDLRLEWCKTRARAHRWQEECVLLAEEIRRVEVTFEWEAKRWRDRAAFQQSSESWVDPPVTEFNQHPSVYSLEVAGLERVRQGKVAYAHRQAAIRDAMILHAKKTFGSIRSQLMEMWDGKSPWIMVEAT</sequence>
<reference evidence="3 4" key="1">
    <citation type="journal article" date="2010" name="Proc. Natl. Acad. Sci. U.S.A.">
        <title>Insights into evolution of multicellular fungi from the assembled chromosomes of the mushroom Coprinopsis cinerea (Coprinus cinereus).</title>
        <authorList>
            <person name="Stajich J.E."/>
            <person name="Wilke S.K."/>
            <person name="Ahren D."/>
            <person name="Au C.H."/>
            <person name="Birren B.W."/>
            <person name="Borodovsky M."/>
            <person name="Burns C."/>
            <person name="Canback B."/>
            <person name="Casselton L.A."/>
            <person name="Cheng C.K."/>
            <person name="Deng J."/>
            <person name="Dietrich F.S."/>
            <person name="Fargo D.C."/>
            <person name="Farman M.L."/>
            <person name="Gathman A.C."/>
            <person name="Goldberg J."/>
            <person name="Guigo R."/>
            <person name="Hoegger P.J."/>
            <person name="Hooker J.B."/>
            <person name="Huggins A."/>
            <person name="James T.Y."/>
            <person name="Kamada T."/>
            <person name="Kilaru S."/>
            <person name="Kodira C."/>
            <person name="Kues U."/>
            <person name="Kupfer D."/>
            <person name="Kwan H.S."/>
            <person name="Lomsadze A."/>
            <person name="Li W."/>
            <person name="Lilly W.W."/>
            <person name="Ma L.J."/>
            <person name="Mackey A.J."/>
            <person name="Manning G."/>
            <person name="Martin F."/>
            <person name="Muraguchi H."/>
            <person name="Natvig D.O."/>
            <person name="Palmerini H."/>
            <person name="Ramesh M.A."/>
            <person name="Rehmeyer C.J."/>
            <person name="Roe B.A."/>
            <person name="Shenoy N."/>
            <person name="Stanke M."/>
            <person name="Ter-Hovhannisyan V."/>
            <person name="Tunlid A."/>
            <person name="Velagapudi R."/>
            <person name="Vision T.J."/>
            <person name="Zeng Q."/>
            <person name="Zolan M.E."/>
            <person name="Pukkila P.J."/>
        </authorList>
    </citation>
    <scope>NUCLEOTIDE SEQUENCE [LARGE SCALE GENOMIC DNA]</scope>
    <source>
        <strain evidence="4">Okayama-7 / 130 / ATCC MYA-4618 / FGSC 9003</strain>
    </source>
</reference>
<feature type="region of interest" description="Disordered" evidence="1">
    <location>
        <begin position="50"/>
        <end position="69"/>
    </location>
</feature>
<feature type="region of interest" description="Disordered" evidence="1">
    <location>
        <begin position="1"/>
        <end position="31"/>
    </location>
</feature>
<comment type="caution">
    <text evidence="3">The sequence shown here is derived from an EMBL/GenBank/DDBJ whole genome shotgun (WGS) entry which is preliminary data.</text>
</comment>
<gene>
    <name evidence="3" type="ORF">CC1G_02416</name>
</gene>
<dbReference type="AlphaFoldDB" id="A8NBF6"/>